<evidence type="ECO:0000313" key="3">
    <source>
        <dbReference type="EnsemblMetazoa" id="SCAU012702-PA"/>
    </source>
</evidence>
<evidence type="ECO:0000313" key="4">
    <source>
        <dbReference type="Proteomes" id="UP000095300"/>
    </source>
</evidence>
<feature type="coiled-coil region" evidence="1">
    <location>
        <begin position="408"/>
        <end position="616"/>
    </location>
</feature>
<feature type="compositionally biased region" description="Polar residues" evidence="2">
    <location>
        <begin position="757"/>
        <end position="773"/>
    </location>
</feature>
<feature type="coiled-coil region" evidence="1">
    <location>
        <begin position="665"/>
        <end position="692"/>
    </location>
</feature>
<sequence>MSFSKAKLKRFNDVDTAACSSPARHVCSADAGVGTPTAAAITSATAHPERKEQIEKFFKDAVRFASSSKEAKEFAIPKEGGAVKEDKKSKGLRLFRTPSLPHRLRFRQNSDLAAAALSNNNNAGGSSTASSTPLPSAATTPVKDMPKSASRLKGKEALHQEIRHKNELIENYMSQIDVLKRHVDQLKDTETKMREEHANAQLKTETMIHELTTENKSLKEVNDQLTIDNSKYVENIAKLESEIRDLNEQHAAQVAELAKLSESLKSNNEFLETEAKTHLESQTLMQTQISKLESEIQEAQNRLAADAEKARENFEIIENLKNINGSLRADVNNLQKQIEQDALAYAQENKIIQNEMECLKNERNTLKNDLASKCDLIKSLQDELLDKNCEIDAHCDTIRQLCREKAQYVEKERLMNSAEEKVRNAEAQAEQKVQKLESDLENAIEREKAYWRSELEKRQKMAENEIIKIELEKQDVMILLESTNDMLRERDEKIQKYEDQLRNGIDYYVQLTDNLQKQVVDLKNDVAKTITEKYNYQLTLNNTRSTVNILMDRLKKSDADVEQLKAELESLQLAKGALEQSYLSLQAELEQVRTQLQESESALTTLKASSESLQKEERIDGDAAKYLDMYNELKSKDETREIYMQDMKKALDEFATVLQFAQLELDNKDTSLLKVREECEQLKLENITLKSKVEESSSKVATPAKKNSTDLEKIEVLLNDSELRAECEKIASWFLNSNEKNVRSDSSSEISELLKPTTPNNKAATRSCTTPVRSSGGKVTAVSTVNTPRTPRTPKTASTHTPRTTPKKTVLFPGKENIPSPQKQVLKARNV</sequence>
<dbReference type="Proteomes" id="UP000095300">
    <property type="component" value="Unassembled WGS sequence"/>
</dbReference>
<feature type="compositionally biased region" description="Polar residues" evidence="2">
    <location>
        <begin position="781"/>
        <end position="804"/>
    </location>
</feature>
<gene>
    <name evidence="3" type="primary">106086910</name>
</gene>
<accession>A0A1I8Q0C8</accession>
<name>A0A1I8Q0C8_STOCA</name>
<organism evidence="3 4">
    <name type="scientific">Stomoxys calcitrans</name>
    <name type="common">Stable fly</name>
    <name type="synonym">Conops calcitrans</name>
    <dbReference type="NCBI Taxonomy" id="35570"/>
    <lineage>
        <taxon>Eukaryota</taxon>
        <taxon>Metazoa</taxon>
        <taxon>Ecdysozoa</taxon>
        <taxon>Arthropoda</taxon>
        <taxon>Hexapoda</taxon>
        <taxon>Insecta</taxon>
        <taxon>Pterygota</taxon>
        <taxon>Neoptera</taxon>
        <taxon>Endopterygota</taxon>
        <taxon>Diptera</taxon>
        <taxon>Brachycera</taxon>
        <taxon>Muscomorpha</taxon>
        <taxon>Muscoidea</taxon>
        <taxon>Muscidae</taxon>
        <taxon>Stomoxys</taxon>
    </lineage>
</organism>
<protein>
    <submittedName>
        <fullName evidence="3">Uncharacterized protein</fullName>
    </submittedName>
</protein>
<feature type="region of interest" description="Disordered" evidence="2">
    <location>
        <begin position="745"/>
        <end position="831"/>
    </location>
</feature>
<evidence type="ECO:0000256" key="1">
    <source>
        <dbReference type="SAM" id="Coils"/>
    </source>
</evidence>
<dbReference type="OrthoDB" id="419631at2759"/>
<dbReference type="AlphaFoldDB" id="A0A1I8Q0C8"/>
<dbReference type="EnsemblMetazoa" id="SCAU012702-RA">
    <property type="protein sequence ID" value="SCAU012702-PA"/>
    <property type="gene ID" value="SCAU012702"/>
</dbReference>
<feature type="compositionally biased region" description="Low complexity" evidence="2">
    <location>
        <begin position="117"/>
        <end position="141"/>
    </location>
</feature>
<reference evidence="3" key="1">
    <citation type="submission" date="2020-05" db="UniProtKB">
        <authorList>
            <consortium name="EnsemblMetazoa"/>
        </authorList>
    </citation>
    <scope>IDENTIFICATION</scope>
    <source>
        <strain evidence="3">USDA</strain>
    </source>
</reference>
<evidence type="ECO:0000256" key="2">
    <source>
        <dbReference type="SAM" id="MobiDB-lite"/>
    </source>
</evidence>
<dbReference type="KEGG" id="scac:106086910"/>
<dbReference type="PANTHER" id="PTHR23159:SF31">
    <property type="entry name" value="CENTROSOME-ASSOCIATED PROTEIN CEP250 ISOFORM X1"/>
    <property type="match status" value="1"/>
</dbReference>
<dbReference type="PANTHER" id="PTHR23159">
    <property type="entry name" value="CENTROSOMAL PROTEIN 2"/>
    <property type="match status" value="1"/>
</dbReference>
<dbReference type="VEuPathDB" id="VectorBase:SCAU012702"/>
<keyword evidence="4" id="KW-1185">Reference proteome</keyword>
<feature type="region of interest" description="Disordered" evidence="2">
    <location>
        <begin position="117"/>
        <end position="155"/>
    </location>
</feature>
<keyword evidence="1" id="KW-0175">Coiled coil</keyword>
<feature type="coiled-coil region" evidence="1">
    <location>
        <begin position="155"/>
        <end position="369"/>
    </location>
</feature>
<proteinExistence type="predicted"/>
<dbReference type="STRING" id="35570.A0A1I8Q0C8"/>